<dbReference type="SUPFAM" id="SSF56281">
    <property type="entry name" value="Metallo-hydrolase/oxidoreductase"/>
    <property type="match status" value="1"/>
</dbReference>
<dbReference type="PANTHER" id="PTHR42951:SF17">
    <property type="entry name" value="METALLO-BETA-LACTAMASE DOMAIN-CONTAINING PROTEIN"/>
    <property type="match status" value="1"/>
</dbReference>
<organism evidence="2 3">
    <name type="scientific">candidate division TA06 bacterium</name>
    <dbReference type="NCBI Taxonomy" id="2250710"/>
    <lineage>
        <taxon>Bacteria</taxon>
        <taxon>Bacteria division TA06</taxon>
    </lineage>
</organism>
<dbReference type="Pfam" id="PF00753">
    <property type="entry name" value="Lactamase_B"/>
    <property type="match status" value="1"/>
</dbReference>
<dbReference type="SMART" id="SM00849">
    <property type="entry name" value="Lactamase_B"/>
    <property type="match status" value="1"/>
</dbReference>
<comment type="caution">
    <text evidence="2">The sequence shown here is derived from an EMBL/GenBank/DDBJ whole genome shotgun (WGS) entry which is preliminary data.</text>
</comment>
<feature type="domain" description="Metallo-beta-lactamase" evidence="1">
    <location>
        <begin position="15"/>
        <end position="204"/>
    </location>
</feature>
<gene>
    <name evidence="2" type="ORF">E3J38_06780</name>
</gene>
<dbReference type="PANTHER" id="PTHR42951">
    <property type="entry name" value="METALLO-BETA-LACTAMASE DOMAIN-CONTAINING"/>
    <property type="match status" value="1"/>
</dbReference>
<dbReference type="GO" id="GO:0016787">
    <property type="term" value="F:hydrolase activity"/>
    <property type="evidence" value="ECO:0007669"/>
    <property type="project" value="UniProtKB-KW"/>
</dbReference>
<dbReference type="AlphaFoldDB" id="A0A523XK99"/>
<proteinExistence type="predicted"/>
<evidence type="ECO:0000313" key="3">
    <source>
        <dbReference type="Proteomes" id="UP000315534"/>
    </source>
</evidence>
<dbReference type="CDD" id="cd07721">
    <property type="entry name" value="yflN-like_MBL-fold"/>
    <property type="match status" value="1"/>
</dbReference>
<keyword evidence="2" id="KW-0378">Hydrolase</keyword>
<accession>A0A523XK99</accession>
<evidence type="ECO:0000313" key="2">
    <source>
        <dbReference type="EMBL" id="TET79723.1"/>
    </source>
</evidence>
<dbReference type="InterPro" id="IPR050855">
    <property type="entry name" value="NDM-1-like"/>
</dbReference>
<dbReference type="EMBL" id="SOIP01000399">
    <property type="protein sequence ID" value="TET79723.1"/>
    <property type="molecule type" value="Genomic_DNA"/>
</dbReference>
<dbReference type="Gene3D" id="3.60.15.10">
    <property type="entry name" value="Ribonuclease Z/Hydroxyacylglutathione hydrolase-like"/>
    <property type="match status" value="1"/>
</dbReference>
<dbReference type="InterPro" id="IPR036866">
    <property type="entry name" value="RibonucZ/Hydroxyglut_hydro"/>
</dbReference>
<dbReference type="InterPro" id="IPR001279">
    <property type="entry name" value="Metallo-B-lactamas"/>
</dbReference>
<sequence length="227" mass="24889">MEIVPGVHRIDGLVPNNSYLIVDGDPILIDTGFPGNCLRILRYLCSLGIRKTSLKAIVLTHFHIDHMGSAGRVAVATGAEVWAHELDTPSIEGKRPDSGYGSILGLCSHTSSRLVKVPVHRRLTEGDMIECLGGLEVIHAPGHTEGSICLYQAKRGILFSGNTVLYSLGRVMKPIWAFNRDNRQLDDSMEKISKLTFEYMLPGDGKPLLGGAACLLRQFLKEQVRSI</sequence>
<evidence type="ECO:0000259" key="1">
    <source>
        <dbReference type="SMART" id="SM00849"/>
    </source>
</evidence>
<dbReference type="Proteomes" id="UP000315534">
    <property type="component" value="Unassembled WGS sequence"/>
</dbReference>
<protein>
    <submittedName>
        <fullName evidence="2">MBL fold metallo-hydrolase</fullName>
    </submittedName>
</protein>
<name>A0A523XK99_UNCT6</name>
<reference evidence="2 3" key="1">
    <citation type="submission" date="2019-03" db="EMBL/GenBank/DDBJ databases">
        <title>Metabolic potential of uncultured bacteria and archaea associated with petroleum seepage in deep-sea sediments.</title>
        <authorList>
            <person name="Dong X."/>
            <person name="Hubert C."/>
        </authorList>
    </citation>
    <scope>NUCLEOTIDE SEQUENCE [LARGE SCALE GENOMIC DNA]</scope>
    <source>
        <strain evidence="2">E29_bin36</strain>
    </source>
</reference>